<dbReference type="GO" id="GO:0046677">
    <property type="term" value="P:response to antibiotic"/>
    <property type="evidence" value="ECO:0007669"/>
    <property type="project" value="InterPro"/>
</dbReference>
<organism evidence="2 3">
    <name type="scientific">Kribbella voronezhensis</name>
    <dbReference type="NCBI Taxonomy" id="2512212"/>
    <lineage>
        <taxon>Bacteria</taxon>
        <taxon>Bacillati</taxon>
        <taxon>Actinomycetota</taxon>
        <taxon>Actinomycetes</taxon>
        <taxon>Propionibacteriales</taxon>
        <taxon>Kribbellaceae</taxon>
        <taxon>Kribbella</taxon>
    </lineage>
</organism>
<proteinExistence type="predicted"/>
<keyword evidence="3" id="KW-1185">Reference proteome</keyword>
<accession>A0A4R7TCJ4</accession>
<dbReference type="AlphaFoldDB" id="A0A4R7TCJ4"/>
<dbReference type="SUPFAM" id="SSF56601">
    <property type="entry name" value="beta-lactamase/transpeptidase-like"/>
    <property type="match status" value="1"/>
</dbReference>
<comment type="caution">
    <text evidence="2">The sequence shown here is derived from an EMBL/GenBank/DDBJ whole genome shotgun (WGS) entry which is preliminary data.</text>
</comment>
<evidence type="ECO:0000313" key="2">
    <source>
        <dbReference type="EMBL" id="TDU89078.1"/>
    </source>
</evidence>
<dbReference type="PANTHER" id="PTHR35333">
    <property type="entry name" value="BETA-LACTAMASE"/>
    <property type="match status" value="1"/>
</dbReference>
<protein>
    <submittedName>
        <fullName evidence="2">Beta-lactamase class A</fullName>
    </submittedName>
</protein>
<dbReference type="InterPro" id="IPR045155">
    <property type="entry name" value="Beta-lactam_cat"/>
</dbReference>
<feature type="domain" description="Beta-lactamase class A catalytic" evidence="1">
    <location>
        <begin position="26"/>
        <end position="265"/>
    </location>
</feature>
<dbReference type="InterPro" id="IPR012338">
    <property type="entry name" value="Beta-lactam/transpept-like"/>
</dbReference>
<dbReference type="Proteomes" id="UP000295151">
    <property type="component" value="Unassembled WGS sequence"/>
</dbReference>
<reference evidence="2 3" key="1">
    <citation type="submission" date="2019-03" db="EMBL/GenBank/DDBJ databases">
        <title>Genomic Encyclopedia of Type Strains, Phase III (KMG-III): the genomes of soil and plant-associated and newly described type strains.</title>
        <authorList>
            <person name="Whitman W."/>
        </authorList>
    </citation>
    <scope>NUCLEOTIDE SEQUENCE [LARGE SCALE GENOMIC DNA]</scope>
    <source>
        <strain evidence="2 3">VKM Ac-2575</strain>
    </source>
</reference>
<dbReference type="Pfam" id="PF13354">
    <property type="entry name" value="Beta-lactamase2"/>
    <property type="match status" value="1"/>
</dbReference>
<dbReference type="EMBL" id="SOCE01000001">
    <property type="protein sequence ID" value="TDU89078.1"/>
    <property type="molecule type" value="Genomic_DNA"/>
</dbReference>
<dbReference type="RefSeq" id="WP_133979015.1">
    <property type="nucleotide sequence ID" value="NZ_SOCE01000001.1"/>
</dbReference>
<dbReference type="PANTHER" id="PTHR35333:SF3">
    <property type="entry name" value="BETA-LACTAMASE-TYPE TRANSPEPTIDASE FOLD CONTAINING PROTEIN"/>
    <property type="match status" value="1"/>
</dbReference>
<dbReference type="OrthoDB" id="33989at2"/>
<evidence type="ECO:0000259" key="1">
    <source>
        <dbReference type="Pfam" id="PF13354"/>
    </source>
</evidence>
<dbReference type="InterPro" id="IPR000871">
    <property type="entry name" value="Beta-lactam_class-A"/>
</dbReference>
<dbReference type="Gene3D" id="3.40.710.10">
    <property type="entry name" value="DD-peptidase/beta-lactamase superfamily"/>
    <property type="match status" value="1"/>
</dbReference>
<sequence>MNASTGRIRAIFEDAGVRGWLHATPLDRPDESIEVDSDAVVPLASVYKLPLLVGFCQLVDQGRLDPREQVTLLPEARTPGPTGLSLLADPITISRRDLAVLMMTVSDNAAADALLDHVGLDRLATILRELGLTRTRIRRGAADNLRALQRSTGAPDADAALAVLADNDRTDPPGVYEAANASSGTARELTRLLSRLWTGDLLSAGQTQFARTTMERQIFQHRIAAGFPYDGVRVAGKTGTFGALRHEAAVVTLPGGDAYAVAVLTLAARSDSRLPRVDAAIGEAARVAVDLLR</sequence>
<evidence type="ECO:0000313" key="3">
    <source>
        <dbReference type="Proteomes" id="UP000295151"/>
    </source>
</evidence>
<dbReference type="GO" id="GO:0008800">
    <property type="term" value="F:beta-lactamase activity"/>
    <property type="evidence" value="ECO:0007669"/>
    <property type="project" value="InterPro"/>
</dbReference>
<gene>
    <name evidence="2" type="ORF">EV138_2632</name>
</gene>
<dbReference type="GO" id="GO:0030655">
    <property type="term" value="P:beta-lactam antibiotic catabolic process"/>
    <property type="evidence" value="ECO:0007669"/>
    <property type="project" value="InterPro"/>
</dbReference>
<name>A0A4R7TCJ4_9ACTN</name>